<sequence>MNSNNKKQELVEEDISNNAAIHSMAVMEQWGNNEIYNEERWLERARHAARKTLEGMFELGRALIVLKEHTEHGRFAEIANAELGLHEREARRLMNATRRFATPQMQKAQAKLMDLGKSKLLELLVEEDDTLVALADGGELNGHTLDDFDRMTRNELRDAIRTAREDTEAARKVSADKDAKINRLTEQLEKQKTAKTKEPDAADVGSHITMVLASTEVAARSQISRIKPLFEELVAHGEAGGFNHRPVMVGCLNQLIADIEQLRGLFDLPDEVPQDDIEPEWMQGRE</sequence>
<reference evidence="1" key="1">
    <citation type="submission" date="2021-02" db="EMBL/GenBank/DDBJ databases">
        <title>Neisseriaceae sp. 26B isolated from the cloaca of a Common Toad-headed Turtle (Mesoclemmys nasuta).</title>
        <authorList>
            <person name="Spergser J."/>
            <person name="Busse H.-J."/>
        </authorList>
    </citation>
    <scope>NUCLEOTIDE SEQUENCE</scope>
    <source>
        <strain evidence="1">26B</strain>
    </source>
</reference>
<dbReference type="RefSeq" id="WP_230339379.1">
    <property type="nucleotide sequence ID" value="NZ_CP069798.1"/>
</dbReference>
<accession>A0A892ZF79</accession>
<gene>
    <name evidence="1" type="ORF">JQU52_01175</name>
</gene>
<organism evidence="1 2">
    <name type="scientific">Paralysiella testudinis</name>
    <dbReference type="NCBI Taxonomy" id="2809020"/>
    <lineage>
        <taxon>Bacteria</taxon>
        <taxon>Pseudomonadati</taxon>
        <taxon>Pseudomonadota</taxon>
        <taxon>Betaproteobacteria</taxon>
        <taxon>Neisseriales</taxon>
        <taxon>Neisseriaceae</taxon>
        <taxon>Paralysiella</taxon>
    </lineage>
</organism>
<proteinExistence type="predicted"/>
<dbReference type="Proteomes" id="UP000653156">
    <property type="component" value="Chromosome"/>
</dbReference>
<name>A0A892ZF79_9NEIS</name>
<dbReference type="EMBL" id="CP069798">
    <property type="protein sequence ID" value="QRQ82085.1"/>
    <property type="molecule type" value="Genomic_DNA"/>
</dbReference>
<evidence type="ECO:0000313" key="1">
    <source>
        <dbReference type="EMBL" id="QRQ82085.1"/>
    </source>
</evidence>
<evidence type="ECO:0000313" key="2">
    <source>
        <dbReference type="Proteomes" id="UP000653156"/>
    </source>
</evidence>
<protein>
    <submittedName>
        <fullName evidence="1">Uncharacterized protein</fullName>
    </submittedName>
</protein>
<dbReference type="KEGG" id="ptes:JQU52_01175"/>
<dbReference type="AlphaFoldDB" id="A0A892ZF79"/>
<keyword evidence="2" id="KW-1185">Reference proteome</keyword>